<dbReference type="AlphaFoldDB" id="A0A319EZ07"/>
<sequence length="152" mass="17746">MAISTKEQSLPCREKGSLKKSIAREPLTKQKPTAPNPPRHHLSHALHDKPIHSRSRFRDNENCQPLTDQDSRSHSPLQILQIIRSWRLRELSPTSQTGEHHAKCLLSLRWPEQRWRNLADVVLVHGAVYNRLLPRPNPYDWSMYDQPSPQFQ</sequence>
<feature type="compositionally biased region" description="Polar residues" evidence="1">
    <location>
        <begin position="62"/>
        <end position="74"/>
    </location>
</feature>
<feature type="compositionally biased region" description="Basic and acidic residues" evidence="1">
    <location>
        <begin position="45"/>
        <end position="61"/>
    </location>
</feature>
<feature type="region of interest" description="Disordered" evidence="1">
    <location>
        <begin position="1"/>
        <end position="74"/>
    </location>
</feature>
<reference evidence="2 3" key="1">
    <citation type="submission" date="2018-02" db="EMBL/GenBank/DDBJ databases">
        <title>The genomes of Aspergillus section Nigri reveals drivers in fungal speciation.</title>
        <authorList>
            <consortium name="DOE Joint Genome Institute"/>
            <person name="Vesth T.C."/>
            <person name="Nybo J."/>
            <person name="Theobald S."/>
            <person name="Brandl J."/>
            <person name="Frisvad J.C."/>
            <person name="Nielsen K.F."/>
            <person name="Lyhne E.K."/>
            <person name="Kogle M.E."/>
            <person name="Kuo A."/>
            <person name="Riley R."/>
            <person name="Clum A."/>
            <person name="Nolan M."/>
            <person name="Lipzen A."/>
            <person name="Salamov A."/>
            <person name="Henrissat B."/>
            <person name="Wiebenga A."/>
            <person name="De vries R.P."/>
            <person name="Grigoriev I.V."/>
            <person name="Mortensen U.H."/>
            <person name="Andersen M.R."/>
            <person name="Baker S.E."/>
        </authorList>
    </citation>
    <scope>NUCLEOTIDE SEQUENCE [LARGE SCALE GENOMIC DNA]</scope>
    <source>
        <strain evidence="2 3">CBS 121057</strain>
    </source>
</reference>
<evidence type="ECO:0000256" key="1">
    <source>
        <dbReference type="SAM" id="MobiDB-lite"/>
    </source>
</evidence>
<proteinExistence type="predicted"/>
<name>A0A319EZ07_ASPSB</name>
<dbReference type="Proteomes" id="UP000248423">
    <property type="component" value="Unassembled WGS sequence"/>
</dbReference>
<gene>
    <name evidence="2" type="ORF">BO78DRAFT_218277</name>
</gene>
<accession>A0A319EZ07</accession>
<protein>
    <submittedName>
        <fullName evidence="2">Uncharacterized protein</fullName>
    </submittedName>
</protein>
<dbReference type="VEuPathDB" id="FungiDB:BO78DRAFT_218277"/>
<evidence type="ECO:0000313" key="2">
    <source>
        <dbReference type="EMBL" id="PYI10344.1"/>
    </source>
</evidence>
<feature type="compositionally biased region" description="Basic and acidic residues" evidence="1">
    <location>
        <begin position="12"/>
        <end position="28"/>
    </location>
</feature>
<evidence type="ECO:0000313" key="3">
    <source>
        <dbReference type="Proteomes" id="UP000248423"/>
    </source>
</evidence>
<dbReference type="EMBL" id="KZ826322">
    <property type="protein sequence ID" value="PYI10344.1"/>
    <property type="molecule type" value="Genomic_DNA"/>
</dbReference>
<keyword evidence="3" id="KW-1185">Reference proteome</keyword>
<organism evidence="2 3">
    <name type="scientific">Aspergillus sclerotiicarbonarius (strain CBS 121057 / IBT 28362)</name>
    <dbReference type="NCBI Taxonomy" id="1448318"/>
    <lineage>
        <taxon>Eukaryota</taxon>
        <taxon>Fungi</taxon>
        <taxon>Dikarya</taxon>
        <taxon>Ascomycota</taxon>
        <taxon>Pezizomycotina</taxon>
        <taxon>Eurotiomycetes</taxon>
        <taxon>Eurotiomycetidae</taxon>
        <taxon>Eurotiales</taxon>
        <taxon>Aspergillaceae</taxon>
        <taxon>Aspergillus</taxon>
        <taxon>Aspergillus subgen. Circumdati</taxon>
    </lineage>
</organism>